<dbReference type="Gene3D" id="2.30.180.10">
    <property type="entry name" value="FAS1 domain"/>
    <property type="match status" value="2"/>
</dbReference>
<dbReference type="InterPro" id="IPR000782">
    <property type="entry name" value="FAS1_domain"/>
</dbReference>
<dbReference type="InterPro" id="IPR036378">
    <property type="entry name" value="FAS1_dom_sf"/>
</dbReference>
<accession>A0A8H6MGK7</accession>
<dbReference type="Proteomes" id="UP000521943">
    <property type="component" value="Unassembled WGS sequence"/>
</dbReference>
<dbReference type="OrthoDB" id="7700931at2759"/>
<dbReference type="InterPro" id="IPR050904">
    <property type="entry name" value="Adhesion/Biosynth-related"/>
</dbReference>
<name>A0A8H6MGK7_9AGAR</name>
<dbReference type="AlphaFoldDB" id="A0A8H6MGK7"/>
<sequence length="513" mass="58207">MLPALLLQLFIGGASAAALTLQIQNPFDSIFGNQPWKHYPEPHPNPGKTIYETIVNDGRFISLTKAINFVGDPIIDVLNDDSHSITFFAVPDTALHHGRDDSEGEIHPTYREDYGRLFDVALAGSSFERRDLVSAFGDPTPDFASIISAIDSVSDYFVADDGDGDHDGDDDDPEKERRRKVIKYIVNAVLQYHVLPFEAKADGLLENNTYPTHLKVPHAMGGHHQRVRVSHKYKKHKVKTFLNHHSKIVVPDVQASNGYIHVINHPIIPPGPVFQELFLFQNYFSIFTSALQRTGLTNDLDLRYKWDDDSDEGHFEGSPAVTVFAVPNKAFAKLPKRLQWYLFSPFGTNTLRKLLEYHIVPGVVAHTDHIYNRTAEDKPEVVKRCTCAACAENALKKKHPHREPISAVQVTLDTRFTNHTLDWLVERNKLTFPGHGKHRRPDEYETNVYVNYHKIKMVDIVGLNGVIHVVDQILCPWHHDGDDDHHHHHGDRDDDGWEGWESWLPQLAADQSS</sequence>
<organism evidence="3 4">
    <name type="scientific">Ephemerocybe angulata</name>
    <dbReference type="NCBI Taxonomy" id="980116"/>
    <lineage>
        <taxon>Eukaryota</taxon>
        <taxon>Fungi</taxon>
        <taxon>Dikarya</taxon>
        <taxon>Basidiomycota</taxon>
        <taxon>Agaricomycotina</taxon>
        <taxon>Agaricomycetes</taxon>
        <taxon>Agaricomycetidae</taxon>
        <taxon>Agaricales</taxon>
        <taxon>Agaricineae</taxon>
        <taxon>Psathyrellaceae</taxon>
        <taxon>Ephemerocybe</taxon>
    </lineage>
</organism>
<dbReference type="EMBL" id="JACGCI010000003">
    <property type="protein sequence ID" value="KAF6764961.1"/>
    <property type="molecule type" value="Genomic_DNA"/>
</dbReference>
<dbReference type="PROSITE" id="PS50213">
    <property type="entry name" value="FAS1"/>
    <property type="match status" value="2"/>
</dbReference>
<feature type="signal peptide" evidence="1">
    <location>
        <begin position="1"/>
        <end position="16"/>
    </location>
</feature>
<dbReference type="GO" id="GO:0000329">
    <property type="term" value="C:fungal-type vacuole membrane"/>
    <property type="evidence" value="ECO:0007669"/>
    <property type="project" value="TreeGrafter"/>
</dbReference>
<dbReference type="SUPFAM" id="SSF82153">
    <property type="entry name" value="FAS1 domain"/>
    <property type="match status" value="2"/>
</dbReference>
<evidence type="ECO:0000313" key="4">
    <source>
        <dbReference type="Proteomes" id="UP000521943"/>
    </source>
</evidence>
<evidence type="ECO:0000259" key="2">
    <source>
        <dbReference type="PROSITE" id="PS50213"/>
    </source>
</evidence>
<feature type="domain" description="FAS1" evidence="2">
    <location>
        <begin position="47"/>
        <end position="267"/>
    </location>
</feature>
<dbReference type="PANTHER" id="PTHR10900">
    <property type="entry name" value="PERIOSTIN-RELATED"/>
    <property type="match status" value="1"/>
</dbReference>
<dbReference type="GO" id="GO:0005615">
    <property type="term" value="C:extracellular space"/>
    <property type="evidence" value="ECO:0007669"/>
    <property type="project" value="TreeGrafter"/>
</dbReference>
<dbReference type="PANTHER" id="PTHR10900:SF122">
    <property type="entry name" value="FAS1 DOMAIN-CONTAINING PROTEIN"/>
    <property type="match status" value="1"/>
</dbReference>
<proteinExistence type="predicted"/>
<gene>
    <name evidence="3" type="ORF">DFP72DRAFT_1039790</name>
</gene>
<dbReference type="SMART" id="SM00554">
    <property type="entry name" value="FAS1"/>
    <property type="match status" value="2"/>
</dbReference>
<reference evidence="3 4" key="1">
    <citation type="submission" date="2020-07" db="EMBL/GenBank/DDBJ databases">
        <title>Comparative genomics of pyrophilous fungi reveals a link between fire events and developmental genes.</title>
        <authorList>
            <consortium name="DOE Joint Genome Institute"/>
            <person name="Steindorff A.S."/>
            <person name="Carver A."/>
            <person name="Calhoun S."/>
            <person name="Stillman K."/>
            <person name="Liu H."/>
            <person name="Lipzen A."/>
            <person name="Pangilinan J."/>
            <person name="Labutti K."/>
            <person name="Bruns T.D."/>
            <person name="Grigoriev I.V."/>
        </authorList>
    </citation>
    <scope>NUCLEOTIDE SEQUENCE [LARGE SCALE GENOMIC DNA]</scope>
    <source>
        <strain evidence="3 4">CBS 144469</strain>
    </source>
</reference>
<protein>
    <submittedName>
        <fullName evidence="3">Fasciclin domain family protein</fullName>
    </submittedName>
</protein>
<comment type="caution">
    <text evidence="3">The sequence shown here is derived from an EMBL/GenBank/DDBJ whole genome shotgun (WGS) entry which is preliminary data.</text>
</comment>
<evidence type="ECO:0000256" key="1">
    <source>
        <dbReference type="SAM" id="SignalP"/>
    </source>
</evidence>
<dbReference type="Pfam" id="PF02469">
    <property type="entry name" value="Fasciclin"/>
    <property type="match status" value="2"/>
</dbReference>
<feature type="domain" description="FAS1" evidence="2">
    <location>
        <begin position="271"/>
        <end position="474"/>
    </location>
</feature>
<keyword evidence="4" id="KW-1185">Reference proteome</keyword>
<dbReference type="GO" id="GO:0016236">
    <property type="term" value="P:macroautophagy"/>
    <property type="evidence" value="ECO:0007669"/>
    <property type="project" value="TreeGrafter"/>
</dbReference>
<feature type="chain" id="PRO_5034833588" evidence="1">
    <location>
        <begin position="17"/>
        <end position="513"/>
    </location>
</feature>
<evidence type="ECO:0000313" key="3">
    <source>
        <dbReference type="EMBL" id="KAF6764961.1"/>
    </source>
</evidence>
<keyword evidence="1" id="KW-0732">Signal</keyword>